<dbReference type="Proteomes" id="UP000193529">
    <property type="component" value="Unassembled WGS sequence"/>
</dbReference>
<keyword evidence="2" id="KW-0472">Membrane</keyword>
<evidence type="ECO:0000256" key="1">
    <source>
        <dbReference type="SAM" id="MobiDB-lite"/>
    </source>
</evidence>
<evidence type="ECO:0000313" key="4">
    <source>
        <dbReference type="Proteomes" id="UP000193529"/>
    </source>
</evidence>
<proteinExistence type="predicted"/>
<keyword evidence="2" id="KW-1133">Transmembrane helix</keyword>
<sequence>MTNADDLPDAEVTNASDDESGIEVGGEQKTEKLGTFGGRPPRRLSISISARNLAHAVLIAALLGAVATFAWLYVDARHKLDDQSRRQSSYAHAEKVALDYAVSAATMNFQDLNGWKAKLVAGTSPELTDKLTKAAGSMEQILIPLQWNSTAQPLVAKVHSHDNGVYVVDCFVSVQTKTAQAPDALQSTATYSLTIDSNKNWQITDVGGIGAVVGQR</sequence>
<dbReference type="AlphaFoldDB" id="A0A1X1ZF96"/>
<protein>
    <recommendedName>
        <fullName evidence="5">Mammalian cell entry protein</fullName>
    </recommendedName>
</protein>
<accession>A0A1X1ZF96</accession>
<comment type="caution">
    <text evidence="3">The sequence shown here is derived from an EMBL/GenBank/DDBJ whole genome shotgun (WGS) entry which is preliminary data.</text>
</comment>
<gene>
    <name evidence="3" type="ORF">AWC19_13535</name>
</gene>
<keyword evidence="2" id="KW-0812">Transmembrane</keyword>
<keyword evidence="4" id="KW-1185">Reference proteome</keyword>
<feature type="region of interest" description="Disordered" evidence="1">
    <location>
        <begin position="1"/>
        <end position="38"/>
    </location>
</feature>
<reference evidence="3 4" key="1">
    <citation type="submission" date="2016-01" db="EMBL/GenBank/DDBJ databases">
        <title>The new phylogeny of the genus Mycobacterium.</title>
        <authorList>
            <person name="Tarcisio F."/>
            <person name="Conor M."/>
            <person name="Antonella G."/>
            <person name="Elisabetta G."/>
            <person name="Giulia F.S."/>
            <person name="Sara T."/>
            <person name="Anna F."/>
            <person name="Clotilde B."/>
            <person name="Roberto B."/>
            <person name="Veronica D.S."/>
            <person name="Fabio R."/>
            <person name="Monica P."/>
            <person name="Olivier J."/>
            <person name="Enrico T."/>
            <person name="Nicola S."/>
        </authorList>
    </citation>
    <scope>NUCLEOTIDE SEQUENCE [LARGE SCALE GENOMIC DNA]</scope>
    <source>
        <strain evidence="3 4">DSM 44572</strain>
    </source>
</reference>
<organism evidence="3 4">
    <name type="scientific">Mycobacterium palustre</name>
    <dbReference type="NCBI Taxonomy" id="153971"/>
    <lineage>
        <taxon>Bacteria</taxon>
        <taxon>Bacillati</taxon>
        <taxon>Actinomycetota</taxon>
        <taxon>Actinomycetes</taxon>
        <taxon>Mycobacteriales</taxon>
        <taxon>Mycobacteriaceae</taxon>
        <taxon>Mycobacterium</taxon>
        <taxon>Mycobacterium simiae complex</taxon>
    </lineage>
</organism>
<feature type="transmembrane region" description="Helical" evidence="2">
    <location>
        <begin position="52"/>
        <end position="74"/>
    </location>
</feature>
<name>A0A1X1ZF96_9MYCO</name>
<evidence type="ECO:0000256" key="2">
    <source>
        <dbReference type="SAM" id="Phobius"/>
    </source>
</evidence>
<evidence type="ECO:0000313" key="3">
    <source>
        <dbReference type="EMBL" id="ORW22002.1"/>
    </source>
</evidence>
<evidence type="ECO:0008006" key="5">
    <source>
        <dbReference type="Google" id="ProtNLM"/>
    </source>
</evidence>
<dbReference type="EMBL" id="LQPJ01000116">
    <property type="protein sequence ID" value="ORW22002.1"/>
    <property type="molecule type" value="Genomic_DNA"/>
</dbReference>